<keyword evidence="4" id="KW-1133">Transmembrane helix</keyword>
<feature type="compositionally biased region" description="Polar residues" evidence="3">
    <location>
        <begin position="1"/>
        <end position="44"/>
    </location>
</feature>
<proteinExistence type="predicted"/>
<protein>
    <submittedName>
        <fullName evidence="6">Leucine Rich Repeat</fullName>
    </submittedName>
</protein>
<dbReference type="FunFam" id="3.80.10.10:FF:000041">
    <property type="entry name" value="LRR receptor-like serine/threonine-protein kinase ERECTA"/>
    <property type="match status" value="2"/>
</dbReference>
<dbReference type="InterPro" id="IPR052592">
    <property type="entry name" value="LRR-RLK"/>
</dbReference>
<dbReference type="PANTHER" id="PTHR48054">
    <property type="entry name" value="RECEPTOR KINASE-LIKE PROTEIN XA21"/>
    <property type="match status" value="1"/>
</dbReference>
<name>A0A9N8HDK7_9STRA</name>
<dbReference type="Pfam" id="PF00560">
    <property type="entry name" value="LRR_1"/>
    <property type="match status" value="1"/>
</dbReference>
<reference evidence="6" key="1">
    <citation type="submission" date="2020-06" db="EMBL/GenBank/DDBJ databases">
        <authorList>
            <consortium name="Plant Systems Biology data submission"/>
        </authorList>
    </citation>
    <scope>NUCLEOTIDE SEQUENCE</scope>
    <source>
        <strain evidence="6">D6</strain>
    </source>
</reference>
<evidence type="ECO:0000256" key="2">
    <source>
        <dbReference type="ARBA" id="ARBA00022737"/>
    </source>
</evidence>
<dbReference type="Pfam" id="PF23598">
    <property type="entry name" value="LRR_14"/>
    <property type="match status" value="1"/>
</dbReference>
<keyword evidence="1" id="KW-0433">Leucine-rich repeat</keyword>
<feature type="domain" description="Disease resistance R13L4/SHOC-2-like LRR" evidence="5">
    <location>
        <begin position="497"/>
        <end position="609"/>
    </location>
</feature>
<accession>A0A9N8HDK7</accession>
<dbReference type="PANTHER" id="PTHR48054:SF82">
    <property type="entry name" value="LRR RECEPTOR-LIKE SERINE_THREONINE-PROTEIN KINASE FLS2"/>
    <property type="match status" value="1"/>
</dbReference>
<feature type="compositionally biased region" description="Basic and acidic residues" evidence="3">
    <location>
        <begin position="53"/>
        <end position="63"/>
    </location>
</feature>
<dbReference type="InterPro" id="IPR032675">
    <property type="entry name" value="LRR_dom_sf"/>
</dbReference>
<dbReference type="SUPFAM" id="SSF52058">
    <property type="entry name" value="L domain-like"/>
    <property type="match status" value="1"/>
</dbReference>
<evidence type="ECO:0000313" key="6">
    <source>
        <dbReference type="EMBL" id="CAB9510341.1"/>
    </source>
</evidence>
<sequence>MDLSQPNQITLQPGSWIQRSKPTTIKKTQSHDGSGQQQQTSNSYDAFGSIGKKKGEQEKKEMEVVIGKQHPTTFPKSSQPNHSSPEALDDVISSIQSLPTLSPPAMYRAIRLPVGVPGAYAVEGIGPTLCHPTSRPADMEELGLELVPASQDDRDHDTGLIHAAPIEEPEYGMIPTAEPITKRAKRLWKKKLCLFLSLETMFAQALVVIILVAFLLAPKSSNQTQPTKQQNGVIPIQENPGTIASITQAPISLWERLNLPDYTLRAMENPRSPQTKAYQWLSNNVKTNNTQHLPVWRLKQRFALATFYYSTRGDYWVKNQGWLDWYTNECNWEQIDEDWAPNPPARCANNGQLLSLQFMYANNLDGTMPPEISLLHESLEAILLSWNLQLKGNIPTEVGLMTRLTSFLLSTTLLSGTLPAEIGQLRSLKNLSISHSKIGGTLPTELGNLSNLTALGTEGANFSGSIPTEILRLSNLKTLSFLKCPLLDITSFLPGVVGNLHNLKILGLGSGKPGGFTSIPSEIGKLTNMRVIGFTDFQVNGTIPSEMGLLTKLNNLNLQSNSISGTLPEELSKMSQLEVLRIQSNKLEGKILEQGVLHHLNKLRLLQISDNLFSGSIATEIGLWSSLKKLELQNTHISGTLPSELLLLDNFTSLVVMNTSLTGSIPHGLCNKVLLPQENKCFGGRCYGVATSNLSACHGAQLCGCSCTPCPIT</sequence>
<dbReference type="EMBL" id="CAICTM010000431">
    <property type="protein sequence ID" value="CAB9510341.1"/>
    <property type="molecule type" value="Genomic_DNA"/>
</dbReference>
<evidence type="ECO:0000256" key="3">
    <source>
        <dbReference type="SAM" id="MobiDB-lite"/>
    </source>
</evidence>
<keyword evidence="4" id="KW-0812">Transmembrane</keyword>
<dbReference type="AlphaFoldDB" id="A0A9N8HDK7"/>
<dbReference type="OrthoDB" id="676979at2759"/>
<feature type="transmembrane region" description="Helical" evidence="4">
    <location>
        <begin position="192"/>
        <end position="217"/>
    </location>
</feature>
<keyword evidence="2" id="KW-0677">Repeat</keyword>
<dbReference type="Gene3D" id="3.80.10.10">
    <property type="entry name" value="Ribonuclease Inhibitor"/>
    <property type="match status" value="2"/>
</dbReference>
<gene>
    <name evidence="6" type="ORF">SEMRO_432_G141650.1</name>
</gene>
<dbReference type="Proteomes" id="UP001153069">
    <property type="component" value="Unassembled WGS sequence"/>
</dbReference>
<evidence type="ECO:0000313" key="7">
    <source>
        <dbReference type="Proteomes" id="UP001153069"/>
    </source>
</evidence>
<evidence type="ECO:0000256" key="1">
    <source>
        <dbReference type="ARBA" id="ARBA00022614"/>
    </source>
</evidence>
<evidence type="ECO:0000259" key="5">
    <source>
        <dbReference type="Pfam" id="PF23598"/>
    </source>
</evidence>
<keyword evidence="4" id="KW-0472">Membrane</keyword>
<comment type="caution">
    <text evidence="6">The sequence shown here is derived from an EMBL/GenBank/DDBJ whole genome shotgun (WGS) entry which is preliminary data.</text>
</comment>
<evidence type="ECO:0000256" key="4">
    <source>
        <dbReference type="SAM" id="Phobius"/>
    </source>
</evidence>
<feature type="region of interest" description="Disordered" evidence="3">
    <location>
        <begin position="1"/>
        <end position="63"/>
    </location>
</feature>
<organism evidence="6 7">
    <name type="scientific">Seminavis robusta</name>
    <dbReference type="NCBI Taxonomy" id="568900"/>
    <lineage>
        <taxon>Eukaryota</taxon>
        <taxon>Sar</taxon>
        <taxon>Stramenopiles</taxon>
        <taxon>Ochrophyta</taxon>
        <taxon>Bacillariophyta</taxon>
        <taxon>Bacillariophyceae</taxon>
        <taxon>Bacillariophycidae</taxon>
        <taxon>Naviculales</taxon>
        <taxon>Naviculaceae</taxon>
        <taxon>Seminavis</taxon>
    </lineage>
</organism>
<dbReference type="InterPro" id="IPR001611">
    <property type="entry name" value="Leu-rich_rpt"/>
</dbReference>
<keyword evidence="7" id="KW-1185">Reference proteome</keyword>
<dbReference type="InterPro" id="IPR055414">
    <property type="entry name" value="LRR_R13L4/SHOC2-like"/>
</dbReference>